<keyword evidence="2" id="KW-0479">Metal-binding</keyword>
<evidence type="ECO:0000256" key="3">
    <source>
        <dbReference type="ARBA" id="ARBA00022741"/>
    </source>
</evidence>
<dbReference type="OrthoDB" id="9765517at2"/>
<evidence type="ECO:0000259" key="6">
    <source>
        <dbReference type="Pfam" id="PF03738"/>
    </source>
</evidence>
<dbReference type="Gene3D" id="3.30.1490.330">
    <property type="match status" value="1"/>
</dbReference>
<evidence type="ECO:0000256" key="4">
    <source>
        <dbReference type="ARBA" id="ARBA00022840"/>
    </source>
</evidence>
<feature type="domain" description="Glutathionylspermidine synthase pre-ATP-grasp-like" evidence="6">
    <location>
        <begin position="11"/>
        <end position="387"/>
    </location>
</feature>
<dbReference type="InterPro" id="IPR005494">
    <property type="entry name" value="GSPS_pre-ATP-grasp-like_dom"/>
</dbReference>
<dbReference type="GO" id="GO:0016874">
    <property type="term" value="F:ligase activity"/>
    <property type="evidence" value="ECO:0007669"/>
    <property type="project" value="UniProtKB-KW"/>
</dbReference>
<keyword evidence="4" id="KW-0067">ATP-binding</keyword>
<proteinExistence type="predicted"/>
<dbReference type="AlphaFoldDB" id="A0A4U7BLR7"/>
<reference evidence="7 8" key="1">
    <citation type="submission" date="2018-05" db="EMBL/GenBank/DDBJ databases">
        <title>Novel Campyloabacter and Helicobacter Species and Strains.</title>
        <authorList>
            <person name="Mannion A.J."/>
            <person name="Shen Z."/>
            <person name="Fox J.G."/>
        </authorList>
    </citation>
    <scope>NUCLEOTIDE SEQUENCE [LARGE SCALE GENOMIC DNA]</scope>
    <source>
        <strain evidence="8">MIT17-670</strain>
    </source>
</reference>
<keyword evidence="5" id="KW-0460">Magnesium</keyword>
<keyword evidence="3" id="KW-0547">Nucleotide-binding</keyword>
<dbReference type="SUPFAM" id="SSF56059">
    <property type="entry name" value="Glutathione synthetase ATP-binding domain-like"/>
    <property type="match status" value="1"/>
</dbReference>
<evidence type="ECO:0000256" key="2">
    <source>
        <dbReference type="ARBA" id="ARBA00022723"/>
    </source>
</evidence>
<dbReference type="EMBL" id="NXMA01000004">
    <property type="protein sequence ID" value="TKX32619.1"/>
    <property type="molecule type" value="Genomic_DNA"/>
</dbReference>
<accession>A0A4U7BLR7</accession>
<gene>
    <name evidence="7" type="ORF">CQA76_03075</name>
</gene>
<name>A0A4U7BLR7_9BACT</name>
<dbReference type="GO" id="GO:0046872">
    <property type="term" value="F:metal ion binding"/>
    <property type="evidence" value="ECO:0007669"/>
    <property type="project" value="UniProtKB-KW"/>
</dbReference>
<protein>
    <submittedName>
        <fullName evidence="7">Glutathionylspermidine synthase</fullName>
    </submittedName>
</protein>
<evidence type="ECO:0000313" key="8">
    <source>
        <dbReference type="Proteomes" id="UP000310353"/>
    </source>
</evidence>
<evidence type="ECO:0000256" key="1">
    <source>
        <dbReference type="ARBA" id="ARBA00022598"/>
    </source>
</evidence>
<evidence type="ECO:0000313" key="7">
    <source>
        <dbReference type="EMBL" id="TKX32619.1"/>
    </source>
</evidence>
<evidence type="ECO:0000256" key="5">
    <source>
        <dbReference type="ARBA" id="ARBA00022842"/>
    </source>
</evidence>
<dbReference type="InterPro" id="IPR016185">
    <property type="entry name" value="PreATP-grasp_dom_sf"/>
</dbReference>
<dbReference type="SUPFAM" id="SSF52440">
    <property type="entry name" value="PreATP-grasp domain"/>
    <property type="match status" value="1"/>
</dbReference>
<dbReference type="Pfam" id="PF03738">
    <property type="entry name" value="GSP_synth"/>
    <property type="match status" value="1"/>
</dbReference>
<keyword evidence="1" id="KW-0436">Ligase</keyword>
<dbReference type="Proteomes" id="UP000310353">
    <property type="component" value="Unassembled WGS sequence"/>
</dbReference>
<comment type="caution">
    <text evidence="7">The sequence shown here is derived from an EMBL/GenBank/DDBJ whole genome shotgun (WGS) entry which is preliminary data.</text>
</comment>
<dbReference type="RefSeq" id="WP_137621984.1">
    <property type="nucleotide sequence ID" value="NZ_NXMA01000004.1"/>
</dbReference>
<organism evidence="7 8">
    <name type="scientific">Campylobacter aviculae</name>
    <dbReference type="NCBI Taxonomy" id="2510190"/>
    <lineage>
        <taxon>Bacteria</taxon>
        <taxon>Pseudomonadati</taxon>
        <taxon>Campylobacterota</taxon>
        <taxon>Epsilonproteobacteria</taxon>
        <taxon>Campylobacterales</taxon>
        <taxon>Campylobacteraceae</taxon>
        <taxon>Campylobacter</taxon>
    </lineage>
</organism>
<sequence>MKFLQVNKLQKDYLEKIGFSWHTDEDGSDYISDKLVCVKENEANAYYEAVNELYDMFIAAAQNVIDNNRFDELGIPFNLIDAIKMSWENEVHWHLYGRFDLAGGLDGKPIKLLEFNADTPTALFESAILQWAILKQNDMDESAQFNSIYESLMDNFKRLITLEENVFDFESRYEGWKILFSNIAGSQEEEITTKLLEHIAKETGFQTNFSYVDEVEFSEEGIFKDGINYEYWFKLIPWEDIAIEEGDLAMLLTQIMRNQKAIILNPAYTLLFQSKGIMKILWELYPNHPLLLETQDKPLTGKAYVKKPVFGREGANISIVKDEEIVKENKGPYENNQFIYQEYIELNSHENEYYQAGVFFAYEGCGLGFRKGGMILDNSSKFVGHIIKE</sequence>
<keyword evidence="8" id="KW-1185">Reference proteome</keyword>
<dbReference type="GO" id="GO:0005524">
    <property type="term" value="F:ATP binding"/>
    <property type="evidence" value="ECO:0007669"/>
    <property type="project" value="UniProtKB-KW"/>
</dbReference>